<feature type="region of interest" description="Disordered" evidence="1">
    <location>
        <begin position="91"/>
        <end position="110"/>
    </location>
</feature>
<organism evidence="2 3">
    <name type="scientific">Aspergillus ellipticus CBS 707.79</name>
    <dbReference type="NCBI Taxonomy" id="1448320"/>
    <lineage>
        <taxon>Eukaryota</taxon>
        <taxon>Fungi</taxon>
        <taxon>Dikarya</taxon>
        <taxon>Ascomycota</taxon>
        <taxon>Pezizomycotina</taxon>
        <taxon>Eurotiomycetes</taxon>
        <taxon>Eurotiomycetidae</taxon>
        <taxon>Eurotiales</taxon>
        <taxon>Aspergillaceae</taxon>
        <taxon>Aspergillus</taxon>
        <taxon>Aspergillus subgen. Circumdati</taxon>
    </lineage>
</organism>
<proteinExistence type="predicted"/>
<feature type="non-terminal residue" evidence="2">
    <location>
        <position position="110"/>
    </location>
</feature>
<evidence type="ECO:0000313" key="2">
    <source>
        <dbReference type="EMBL" id="PYH89914.1"/>
    </source>
</evidence>
<feature type="compositionally biased region" description="Polar residues" evidence="1">
    <location>
        <begin position="99"/>
        <end position="110"/>
    </location>
</feature>
<gene>
    <name evidence="2" type="ORF">BO71DRAFT_487572</name>
</gene>
<dbReference type="EMBL" id="KZ826006">
    <property type="protein sequence ID" value="PYH89914.1"/>
    <property type="molecule type" value="Genomic_DNA"/>
</dbReference>
<evidence type="ECO:0000256" key="1">
    <source>
        <dbReference type="SAM" id="MobiDB-lite"/>
    </source>
</evidence>
<reference evidence="2 3" key="1">
    <citation type="submission" date="2018-02" db="EMBL/GenBank/DDBJ databases">
        <title>The genomes of Aspergillus section Nigri reveals drivers in fungal speciation.</title>
        <authorList>
            <consortium name="DOE Joint Genome Institute"/>
            <person name="Vesth T.C."/>
            <person name="Nybo J."/>
            <person name="Theobald S."/>
            <person name="Brandl J."/>
            <person name="Frisvad J.C."/>
            <person name="Nielsen K.F."/>
            <person name="Lyhne E.K."/>
            <person name="Kogle M.E."/>
            <person name="Kuo A."/>
            <person name="Riley R."/>
            <person name="Clum A."/>
            <person name="Nolan M."/>
            <person name="Lipzen A."/>
            <person name="Salamov A."/>
            <person name="Henrissat B."/>
            <person name="Wiebenga A."/>
            <person name="De vries R.P."/>
            <person name="Grigoriev I.V."/>
            <person name="Mortensen U.H."/>
            <person name="Andersen M.R."/>
            <person name="Baker S.E."/>
        </authorList>
    </citation>
    <scope>NUCLEOTIDE SEQUENCE [LARGE SCALE GENOMIC DNA]</scope>
    <source>
        <strain evidence="2 3">CBS 707.79</strain>
    </source>
</reference>
<feature type="region of interest" description="Disordered" evidence="1">
    <location>
        <begin position="22"/>
        <end position="82"/>
    </location>
</feature>
<accession>A0A319CXZ2</accession>
<dbReference type="VEuPathDB" id="FungiDB:BO71DRAFT_487572"/>
<sequence length="110" mass="11801">RLPFTSSFLSFFLHLDQYRNIPLNPPLINPGSRPGSGSTHLHRQKCSATTSSSSSPCATSTPSSSDSQPGNGPPGRNGFSPARIWRCGCGPWRRKTKTAKTNSRCASKPA</sequence>
<evidence type="ECO:0000313" key="3">
    <source>
        <dbReference type="Proteomes" id="UP000247810"/>
    </source>
</evidence>
<keyword evidence="3" id="KW-1185">Reference proteome</keyword>
<feature type="compositionally biased region" description="Low complexity" evidence="1">
    <location>
        <begin position="46"/>
        <end position="65"/>
    </location>
</feature>
<feature type="non-terminal residue" evidence="2">
    <location>
        <position position="1"/>
    </location>
</feature>
<dbReference type="Proteomes" id="UP000247810">
    <property type="component" value="Unassembled WGS sequence"/>
</dbReference>
<name>A0A319CXZ2_9EURO</name>
<dbReference type="AlphaFoldDB" id="A0A319CXZ2"/>
<protein>
    <submittedName>
        <fullName evidence="2">Uncharacterized protein</fullName>
    </submittedName>
</protein>